<dbReference type="EMBL" id="CP016438">
    <property type="protein sequence ID" value="ANS66261.1"/>
    <property type="molecule type" value="Genomic_DNA"/>
</dbReference>
<gene>
    <name evidence="2" type="ORF">SLINC_4037</name>
</gene>
<dbReference type="InterPro" id="IPR009045">
    <property type="entry name" value="Zn_M74/Hedgehog-like"/>
</dbReference>
<evidence type="ECO:0000256" key="1">
    <source>
        <dbReference type="SAM" id="MobiDB-lite"/>
    </source>
</evidence>
<evidence type="ECO:0000313" key="2">
    <source>
        <dbReference type="EMBL" id="ANS66261.1"/>
    </source>
</evidence>
<dbReference type="STRING" id="1915.SLINC_4037"/>
<dbReference type="InterPro" id="IPR039561">
    <property type="entry name" value="Peptidase_M15C"/>
</dbReference>
<sequence length="161" mass="17148">MPGTGFGVEVAIGDVETILVHVVRRFHYEIEALLDGDVTGYRAPATTKGYETNHASGTAVDIRPDCYPAGVKGGFFAPQAAVIRDILADCEGVVKWGGDFTTPDESHFQIDVPPTSPAVKRVADKLRAWNASPGEGAGVARDTLDGDRRSAARALQRRQAA</sequence>
<organism evidence="2 3">
    <name type="scientific">Streptomyces lincolnensis</name>
    <dbReference type="NCBI Taxonomy" id="1915"/>
    <lineage>
        <taxon>Bacteria</taxon>
        <taxon>Bacillati</taxon>
        <taxon>Actinomycetota</taxon>
        <taxon>Actinomycetes</taxon>
        <taxon>Kitasatosporales</taxon>
        <taxon>Streptomycetaceae</taxon>
        <taxon>Streptomyces</taxon>
    </lineage>
</organism>
<evidence type="ECO:0000313" key="3">
    <source>
        <dbReference type="Proteomes" id="UP000092598"/>
    </source>
</evidence>
<feature type="region of interest" description="Disordered" evidence="1">
    <location>
        <begin position="131"/>
        <end position="161"/>
    </location>
</feature>
<protein>
    <submittedName>
        <fullName evidence="2">Uncharacterized protein</fullName>
    </submittedName>
</protein>
<dbReference type="AlphaFoldDB" id="A0A1B1MCE0"/>
<feature type="compositionally biased region" description="Low complexity" evidence="1">
    <location>
        <begin position="152"/>
        <end position="161"/>
    </location>
</feature>
<dbReference type="KEGG" id="sls:SLINC_4037"/>
<dbReference type="GO" id="GO:0008233">
    <property type="term" value="F:peptidase activity"/>
    <property type="evidence" value="ECO:0007669"/>
    <property type="project" value="InterPro"/>
</dbReference>
<name>A0A1B1MCE0_STRLN</name>
<reference evidence="2 3" key="1">
    <citation type="submission" date="2016-07" db="EMBL/GenBank/DDBJ databases">
        <title>Enhancement of antibiotic productionsby engineered nitrateutilization in actinobacteria.</title>
        <authorList>
            <person name="Meng S.C."/>
        </authorList>
    </citation>
    <scope>NUCLEOTIDE SEQUENCE [LARGE SCALE GENOMIC DNA]</scope>
    <source>
        <strain evidence="2 3">NRRL 2936</strain>
    </source>
</reference>
<accession>A0A1B1MCE0</accession>
<proteinExistence type="predicted"/>
<keyword evidence="3" id="KW-1185">Reference proteome</keyword>
<dbReference type="Proteomes" id="UP000092598">
    <property type="component" value="Chromosome"/>
</dbReference>
<dbReference type="PATRIC" id="fig|1915.4.peg.4456"/>
<dbReference type="SUPFAM" id="SSF55166">
    <property type="entry name" value="Hedgehog/DD-peptidase"/>
    <property type="match status" value="1"/>
</dbReference>
<dbReference type="Pfam" id="PF13539">
    <property type="entry name" value="Peptidase_M15_4"/>
    <property type="match status" value="1"/>
</dbReference>